<dbReference type="OrthoDB" id="39175at2759"/>
<dbReference type="SUPFAM" id="SSF57701">
    <property type="entry name" value="Zn2/Cys6 DNA-binding domain"/>
    <property type="match status" value="1"/>
</dbReference>
<dbReference type="AlphaFoldDB" id="A0A2T9ZFQ8"/>
<dbReference type="CDD" id="cd00067">
    <property type="entry name" value="GAL4"/>
    <property type="match status" value="1"/>
</dbReference>
<dbReference type="InterPro" id="IPR036864">
    <property type="entry name" value="Zn2-C6_fun-type_DNA-bd_sf"/>
</dbReference>
<feature type="compositionally biased region" description="Polar residues" evidence="5">
    <location>
        <begin position="220"/>
        <end position="237"/>
    </location>
</feature>
<accession>A0A2T9ZFQ8</accession>
<proteinExistence type="predicted"/>
<evidence type="ECO:0000256" key="4">
    <source>
        <dbReference type="ARBA" id="ARBA00023242"/>
    </source>
</evidence>
<dbReference type="PROSITE" id="PS50048">
    <property type="entry name" value="ZN2_CY6_FUNGAL_2"/>
    <property type="match status" value="1"/>
</dbReference>
<feature type="domain" description="Zn(2)-C6 fungal-type" evidence="6">
    <location>
        <begin position="31"/>
        <end position="61"/>
    </location>
</feature>
<dbReference type="GO" id="GO:0000981">
    <property type="term" value="F:DNA-binding transcription factor activity, RNA polymerase II-specific"/>
    <property type="evidence" value="ECO:0007669"/>
    <property type="project" value="InterPro"/>
</dbReference>
<dbReference type="EMBL" id="MBFS01000235">
    <property type="protein sequence ID" value="PVV03422.1"/>
    <property type="molecule type" value="Genomic_DNA"/>
</dbReference>
<feature type="compositionally biased region" description="Polar residues" evidence="5">
    <location>
        <begin position="138"/>
        <end position="149"/>
    </location>
</feature>
<keyword evidence="8" id="KW-1185">Reference proteome</keyword>
<evidence type="ECO:0000256" key="1">
    <source>
        <dbReference type="ARBA" id="ARBA00023015"/>
    </source>
</evidence>
<dbReference type="Proteomes" id="UP000245609">
    <property type="component" value="Unassembled WGS sequence"/>
</dbReference>
<reference evidence="7 8" key="1">
    <citation type="journal article" date="2018" name="MBio">
        <title>Comparative Genomics Reveals the Core Gene Toolbox for the Fungus-Insect Symbiosis.</title>
        <authorList>
            <person name="Wang Y."/>
            <person name="Stata M."/>
            <person name="Wang W."/>
            <person name="Stajich J.E."/>
            <person name="White M.M."/>
            <person name="Moncalvo J.M."/>
        </authorList>
    </citation>
    <scope>NUCLEOTIDE SEQUENCE [LARGE SCALE GENOMIC DNA]</scope>
    <source>
        <strain evidence="7 8">SC-DP-2</strain>
    </source>
</reference>
<sequence length="261" mass="29268">MKTNSNAQLLTGSVSNETQKSQNNELCILNTCTQCQRRKVKCDGTKPSCRNCCRRFDACLYRRSVRYRKIPDKKYTTAAEGTASTKKKNTKRTGSSSKHNQKHSVFLIRSNKSIAENNSLHFSNIPENPNISSSYSEKSTTTISSSQDHFNPDPTGGVYNTCYLPLDDRNLSNKNFLSTFPEKPDNSGISRTLLVEPSHFSPIEYHISLHTIPVVTSKFPSLSSSKNMPDFNTNSDGYTRHDSRSQKPKSPSLVPISFLIN</sequence>
<organism evidence="7 8">
    <name type="scientific">Smittium megazygosporum</name>
    <dbReference type="NCBI Taxonomy" id="133381"/>
    <lineage>
        <taxon>Eukaryota</taxon>
        <taxon>Fungi</taxon>
        <taxon>Fungi incertae sedis</taxon>
        <taxon>Zoopagomycota</taxon>
        <taxon>Kickxellomycotina</taxon>
        <taxon>Harpellomycetes</taxon>
        <taxon>Harpellales</taxon>
        <taxon>Legeriomycetaceae</taxon>
        <taxon>Smittium</taxon>
    </lineage>
</organism>
<dbReference type="PANTHER" id="PTHR31069:SF32">
    <property type="entry name" value="ARGININE METABOLISM REGULATION PROTEIN II"/>
    <property type="match status" value="1"/>
</dbReference>
<dbReference type="Pfam" id="PF00172">
    <property type="entry name" value="Zn_clus"/>
    <property type="match status" value="1"/>
</dbReference>
<keyword evidence="4" id="KW-0539">Nucleus</keyword>
<feature type="region of interest" description="Disordered" evidence="5">
    <location>
        <begin position="120"/>
        <end position="154"/>
    </location>
</feature>
<dbReference type="GO" id="GO:0008270">
    <property type="term" value="F:zinc ion binding"/>
    <property type="evidence" value="ECO:0007669"/>
    <property type="project" value="InterPro"/>
</dbReference>
<dbReference type="STRING" id="133381.A0A2T9ZFQ8"/>
<dbReference type="PANTHER" id="PTHR31069">
    <property type="entry name" value="OLEATE-ACTIVATED TRANSCRIPTION FACTOR 1-RELATED"/>
    <property type="match status" value="1"/>
</dbReference>
<evidence type="ECO:0000259" key="6">
    <source>
        <dbReference type="PROSITE" id="PS50048"/>
    </source>
</evidence>
<feature type="region of interest" description="Disordered" evidence="5">
    <location>
        <begin position="76"/>
        <end position="103"/>
    </location>
</feature>
<keyword evidence="2" id="KW-0238">DNA-binding</keyword>
<dbReference type="Gene3D" id="4.10.240.10">
    <property type="entry name" value="Zn(2)-C6 fungal-type DNA-binding domain"/>
    <property type="match status" value="1"/>
</dbReference>
<feature type="region of interest" description="Disordered" evidence="5">
    <location>
        <begin position="220"/>
        <end position="251"/>
    </location>
</feature>
<evidence type="ECO:0000256" key="3">
    <source>
        <dbReference type="ARBA" id="ARBA00023163"/>
    </source>
</evidence>
<evidence type="ECO:0000256" key="5">
    <source>
        <dbReference type="SAM" id="MobiDB-lite"/>
    </source>
</evidence>
<dbReference type="SMART" id="SM00066">
    <property type="entry name" value="GAL4"/>
    <property type="match status" value="1"/>
</dbReference>
<evidence type="ECO:0000256" key="2">
    <source>
        <dbReference type="ARBA" id="ARBA00023125"/>
    </source>
</evidence>
<name>A0A2T9ZFQ8_9FUNG</name>
<dbReference type="InterPro" id="IPR001138">
    <property type="entry name" value="Zn2Cys6_DnaBD"/>
</dbReference>
<keyword evidence="3" id="KW-0804">Transcription</keyword>
<feature type="compositionally biased region" description="Low complexity" evidence="5">
    <location>
        <begin position="123"/>
        <end position="137"/>
    </location>
</feature>
<evidence type="ECO:0000313" key="7">
    <source>
        <dbReference type="EMBL" id="PVV03422.1"/>
    </source>
</evidence>
<gene>
    <name evidence="7" type="ORF">BB560_002095</name>
</gene>
<dbReference type="GO" id="GO:0003677">
    <property type="term" value="F:DNA binding"/>
    <property type="evidence" value="ECO:0007669"/>
    <property type="project" value="UniProtKB-KW"/>
</dbReference>
<evidence type="ECO:0000313" key="8">
    <source>
        <dbReference type="Proteomes" id="UP000245609"/>
    </source>
</evidence>
<keyword evidence="1" id="KW-0805">Transcription regulation</keyword>
<dbReference type="InterPro" id="IPR050675">
    <property type="entry name" value="OAF3"/>
</dbReference>
<comment type="caution">
    <text evidence="7">The sequence shown here is derived from an EMBL/GenBank/DDBJ whole genome shotgun (WGS) entry which is preliminary data.</text>
</comment>
<protein>
    <recommendedName>
        <fullName evidence="6">Zn(2)-C6 fungal-type domain-containing protein</fullName>
    </recommendedName>
</protein>